<reference evidence="1" key="1">
    <citation type="submission" date="2014-09" db="EMBL/GenBank/DDBJ databases">
        <authorList>
            <person name="Magalhaes I.L.F."/>
            <person name="Oliveira U."/>
            <person name="Santos F.R."/>
            <person name="Vidigal T.H.D.A."/>
            <person name="Brescovit A.D."/>
            <person name="Santos A.J."/>
        </authorList>
    </citation>
    <scope>NUCLEOTIDE SEQUENCE</scope>
</reference>
<evidence type="ECO:0000313" key="1">
    <source>
        <dbReference type="EMBL" id="JAG60296.1"/>
    </source>
</evidence>
<accession>A0A0K8T4G0</accession>
<dbReference type="AlphaFoldDB" id="A0A0K8T4G0"/>
<organism evidence="1">
    <name type="scientific">Lygus hesperus</name>
    <name type="common">Western plant bug</name>
    <dbReference type="NCBI Taxonomy" id="30085"/>
    <lineage>
        <taxon>Eukaryota</taxon>
        <taxon>Metazoa</taxon>
        <taxon>Ecdysozoa</taxon>
        <taxon>Arthropoda</taxon>
        <taxon>Hexapoda</taxon>
        <taxon>Insecta</taxon>
        <taxon>Pterygota</taxon>
        <taxon>Neoptera</taxon>
        <taxon>Paraneoptera</taxon>
        <taxon>Hemiptera</taxon>
        <taxon>Heteroptera</taxon>
        <taxon>Panheteroptera</taxon>
        <taxon>Cimicomorpha</taxon>
        <taxon>Miridae</taxon>
        <taxon>Mirini</taxon>
        <taxon>Lygus</taxon>
    </lineage>
</organism>
<name>A0A0K8T4G0_LYGHE</name>
<sequence length="106" mass="11478">MASRLVAIDKCPGVRPIGIGECLRRIPGKCIVEATVDEVTESCGEKQLRGGISAGIEGAIHSMNSLFEGRATPNFRWGLLLVNAKNDFNSVNRIMALWHATFLPIA</sequence>
<dbReference type="EMBL" id="GBRD01005525">
    <property type="protein sequence ID" value="JAG60296.1"/>
    <property type="molecule type" value="Transcribed_RNA"/>
</dbReference>
<proteinExistence type="predicted"/>
<protein>
    <submittedName>
        <fullName evidence="1">Uncharacterized protein</fullName>
    </submittedName>
</protein>